<proteinExistence type="predicted"/>
<sequence>MNKAYVSLIIISLLALTLVLTGCEESIENADTGLIEFTVPDIQDTRHYYFRGAHTTDDSYFTQASYEADVLSDNSGEFTTGILNVGSWVCDVYELYSAVGAGATLETTNIIRKQENIAVTITKDTTTEITVSLN</sequence>
<dbReference type="RefSeq" id="WP_013606150.1">
    <property type="nucleotide sequence ID" value="NC_015152.1"/>
</dbReference>
<evidence type="ECO:0008006" key="3">
    <source>
        <dbReference type="Google" id="ProtNLM"/>
    </source>
</evidence>
<dbReference type="AlphaFoldDB" id="F0RUD5"/>
<reference evidence="2" key="1">
    <citation type="submission" date="2011-02" db="EMBL/GenBank/DDBJ databases">
        <title>Complete sequence of Spirochaeta sp. Buddy.</title>
        <authorList>
            <person name="Lucas S."/>
            <person name="Copeland A."/>
            <person name="Lapidus A."/>
            <person name="Cheng J.-F."/>
            <person name="Goodwin L."/>
            <person name="Pitluck S."/>
            <person name="Zeytun A."/>
            <person name="Detter J.C."/>
            <person name="Han C."/>
            <person name="Tapia R."/>
            <person name="Land M."/>
            <person name="Hauser L."/>
            <person name="Kyrpides N."/>
            <person name="Ivanova N."/>
            <person name="Mikhailova N."/>
            <person name="Pagani I."/>
            <person name="Ritalahti K.M."/>
            <person name="Loeffler F.E."/>
            <person name="Woyke T."/>
        </authorList>
    </citation>
    <scope>NUCLEOTIDE SEQUENCE [LARGE SCALE GENOMIC DNA]</scope>
    <source>
        <strain evidence="2">ATCC BAA-1886 / DSM 22777 / Buddy</strain>
    </source>
</reference>
<dbReference type="PROSITE" id="PS51257">
    <property type="entry name" value="PROKAR_LIPOPROTEIN"/>
    <property type="match status" value="1"/>
</dbReference>
<keyword evidence="2" id="KW-1185">Reference proteome</keyword>
<dbReference type="STRING" id="158189.SpiBuddy_0464"/>
<evidence type="ECO:0000313" key="2">
    <source>
        <dbReference type="Proteomes" id="UP000008466"/>
    </source>
</evidence>
<accession>F0RUD5</accession>
<name>F0RUD5_SPHGB</name>
<protein>
    <recommendedName>
        <fullName evidence="3">Lipoprotein</fullName>
    </recommendedName>
</protein>
<dbReference type="KEGG" id="sbu:SpiBuddy_0464"/>
<organism evidence="1 2">
    <name type="scientific">Sphaerochaeta globosa (strain ATCC BAA-1886 / DSM 22777 / Buddy)</name>
    <name type="common">Spirochaeta sp. (strain Buddy)</name>
    <dbReference type="NCBI Taxonomy" id="158189"/>
    <lineage>
        <taxon>Bacteria</taxon>
        <taxon>Pseudomonadati</taxon>
        <taxon>Spirochaetota</taxon>
        <taxon>Spirochaetia</taxon>
        <taxon>Spirochaetales</taxon>
        <taxon>Sphaerochaetaceae</taxon>
        <taxon>Sphaerochaeta</taxon>
    </lineage>
</organism>
<dbReference type="Proteomes" id="UP000008466">
    <property type="component" value="Chromosome"/>
</dbReference>
<dbReference type="EMBL" id="CP002541">
    <property type="protein sequence ID" value="ADY12297.1"/>
    <property type="molecule type" value="Genomic_DNA"/>
</dbReference>
<gene>
    <name evidence="1" type="ordered locus">SpiBuddy_0464</name>
</gene>
<dbReference type="HOGENOM" id="CLU_1894834_0_0_12"/>
<evidence type="ECO:0000313" key="1">
    <source>
        <dbReference type="EMBL" id="ADY12297.1"/>
    </source>
</evidence>